<sequence length="353" mass="40062">MIFPHVGDQFHLVYGRNLLPELTADLNNYLVVADGFVYEKYKEQLKNNHQVYIVKDVEVSTLEQDIKEYDGVDTVVAMGGGMAIDAGKWMAEHLGKKIHSVPTVLSVNAAFCYKSAMRVKNVVTYMGRIFPEAIYIDFDIIQGAPKYLNISGAGDLLACLTASYDWRLNSMVTKSHRFSQEICDGAQYLLGMLSENIDNIREVNDDGIYFMCEAFRWVAEYSAKMNHTMWESASEHAFFDNMEYVCKKPFLHGQIIGLTVYFMSLFQDNQHERAVMMLKRLGIDVTLEGLGITEDQLCTGLLTLRDFTEREGLRYTIINAKPITKEWVDMAVAKYKKDFGIVSDGQTADKCTA</sequence>
<evidence type="ECO:0000313" key="11">
    <source>
        <dbReference type="Proteomes" id="UP000298653"/>
    </source>
</evidence>
<keyword evidence="3" id="KW-0479">Metal-binding</keyword>
<dbReference type="Proteomes" id="UP000298653">
    <property type="component" value="Chromosome"/>
</dbReference>
<dbReference type="Gene3D" id="1.20.1090.10">
    <property type="entry name" value="Dehydroquinate synthase-like - alpha domain"/>
    <property type="match status" value="1"/>
</dbReference>
<dbReference type="Pfam" id="PF13685">
    <property type="entry name" value="Fe-ADH_2"/>
    <property type="match status" value="1"/>
</dbReference>
<dbReference type="PANTHER" id="PTHR43616">
    <property type="entry name" value="GLYCEROL DEHYDROGENASE"/>
    <property type="match status" value="1"/>
</dbReference>
<organism evidence="10 11">
    <name type="scientific">Anaerostipes rhamnosivorans</name>
    <dbReference type="NCBI Taxonomy" id="1229621"/>
    <lineage>
        <taxon>Bacteria</taxon>
        <taxon>Bacillati</taxon>
        <taxon>Bacillota</taxon>
        <taxon>Clostridia</taxon>
        <taxon>Lachnospirales</taxon>
        <taxon>Lachnospiraceae</taxon>
        <taxon>Anaerostipes</taxon>
    </lineage>
</organism>
<evidence type="ECO:0000256" key="4">
    <source>
        <dbReference type="ARBA" id="ARBA00022857"/>
    </source>
</evidence>
<keyword evidence="2" id="KW-0444">Lipid biosynthesis</keyword>
<evidence type="ECO:0000256" key="2">
    <source>
        <dbReference type="ARBA" id="ARBA00022516"/>
    </source>
</evidence>
<keyword evidence="1" id="KW-0963">Cytoplasm</keyword>
<keyword evidence="5 10" id="KW-0560">Oxidoreductase</keyword>
<dbReference type="RefSeq" id="WP_137327695.1">
    <property type="nucleotide sequence ID" value="NZ_CP040058.1"/>
</dbReference>
<keyword evidence="9" id="KW-1208">Phospholipid metabolism</keyword>
<evidence type="ECO:0000313" key="10">
    <source>
        <dbReference type="EMBL" id="QCP34113.1"/>
    </source>
</evidence>
<evidence type="ECO:0000256" key="1">
    <source>
        <dbReference type="ARBA" id="ARBA00022490"/>
    </source>
</evidence>
<dbReference type="SUPFAM" id="SSF56796">
    <property type="entry name" value="Dehydroquinate synthase-like"/>
    <property type="match status" value="1"/>
</dbReference>
<dbReference type="AlphaFoldDB" id="A0A4P8IE91"/>
<dbReference type="EC" id="1.1.1.6" evidence="10"/>
<keyword evidence="4" id="KW-0521">NADP</keyword>
<keyword evidence="8" id="KW-0594">Phospholipid biosynthesis</keyword>
<evidence type="ECO:0000256" key="5">
    <source>
        <dbReference type="ARBA" id="ARBA00023002"/>
    </source>
</evidence>
<proteinExistence type="predicted"/>
<dbReference type="InterPro" id="IPR016205">
    <property type="entry name" value="Glycerol_DH"/>
</dbReference>
<name>A0A4P8IE91_9FIRM</name>
<dbReference type="KEGG" id="arf:AR1Y2_0659"/>
<evidence type="ECO:0000256" key="6">
    <source>
        <dbReference type="ARBA" id="ARBA00023027"/>
    </source>
</evidence>
<accession>A0A4P8IE91</accession>
<keyword evidence="11" id="KW-1185">Reference proteome</keyword>
<dbReference type="OrthoDB" id="5198708at2"/>
<keyword evidence="6" id="KW-0520">NAD</keyword>
<dbReference type="PANTHER" id="PTHR43616:SF5">
    <property type="entry name" value="GLYCEROL DEHYDROGENASE 1"/>
    <property type="match status" value="1"/>
</dbReference>
<evidence type="ECO:0000256" key="9">
    <source>
        <dbReference type="ARBA" id="ARBA00023264"/>
    </source>
</evidence>
<dbReference type="InterPro" id="IPR032837">
    <property type="entry name" value="G1PDH"/>
</dbReference>
<dbReference type="GO" id="GO:0008654">
    <property type="term" value="P:phospholipid biosynthetic process"/>
    <property type="evidence" value="ECO:0007669"/>
    <property type="project" value="UniProtKB-KW"/>
</dbReference>
<protein>
    <submittedName>
        <fullName evidence="10">Glycerol dehydrogenase</fullName>
        <ecNumber evidence="10">1.1.1.6</ecNumber>
    </submittedName>
</protein>
<keyword evidence="7" id="KW-0443">Lipid metabolism</keyword>
<dbReference type="EMBL" id="CP040058">
    <property type="protein sequence ID" value="QCP34113.1"/>
    <property type="molecule type" value="Genomic_DNA"/>
</dbReference>
<dbReference type="GO" id="GO:0008888">
    <property type="term" value="F:glycerol dehydrogenase (NAD+) activity"/>
    <property type="evidence" value="ECO:0007669"/>
    <property type="project" value="UniProtKB-EC"/>
</dbReference>
<dbReference type="Gene3D" id="3.40.50.1970">
    <property type="match status" value="1"/>
</dbReference>
<dbReference type="GO" id="GO:0046872">
    <property type="term" value="F:metal ion binding"/>
    <property type="evidence" value="ECO:0007669"/>
    <property type="project" value="UniProtKB-KW"/>
</dbReference>
<reference evidence="10 11" key="1">
    <citation type="submission" date="2019-05" db="EMBL/GenBank/DDBJ databases">
        <title>Complete genome sequencing of Anaerostipes rhamnosivorans.</title>
        <authorList>
            <person name="Bui T.P.N."/>
            <person name="de Vos W.M."/>
        </authorList>
    </citation>
    <scope>NUCLEOTIDE SEQUENCE [LARGE SCALE GENOMIC DNA]</scope>
    <source>
        <strain evidence="10 11">1y2</strain>
    </source>
</reference>
<evidence type="ECO:0000256" key="8">
    <source>
        <dbReference type="ARBA" id="ARBA00023209"/>
    </source>
</evidence>
<evidence type="ECO:0000256" key="3">
    <source>
        <dbReference type="ARBA" id="ARBA00022723"/>
    </source>
</evidence>
<evidence type="ECO:0000256" key="7">
    <source>
        <dbReference type="ARBA" id="ARBA00023098"/>
    </source>
</evidence>
<gene>
    <name evidence="10" type="ORF">AR1Y2_0659</name>
</gene>